<comment type="caution">
    <text evidence="1">The sequence shown here is derived from an EMBL/GenBank/DDBJ whole genome shotgun (WGS) entry which is preliminary data.</text>
</comment>
<accession>A0A9D4M4R9</accession>
<dbReference type="EMBL" id="JAIWYP010000002">
    <property type="protein sequence ID" value="KAH3868361.1"/>
    <property type="molecule type" value="Genomic_DNA"/>
</dbReference>
<proteinExistence type="predicted"/>
<organism evidence="1 2">
    <name type="scientific">Dreissena polymorpha</name>
    <name type="common">Zebra mussel</name>
    <name type="synonym">Mytilus polymorpha</name>
    <dbReference type="NCBI Taxonomy" id="45954"/>
    <lineage>
        <taxon>Eukaryota</taxon>
        <taxon>Metazoa</taxon>
        <taxon>Spiralia</taxon>
        <taxon>Lophotrochozoa</taxon>
        <taxon>Mollusca</taxon>
        <taxon>Bivalvia</taxon>
        <taxon>Autobranchia</taxon>
        <taxon>Heteroconchia</taxon>
        <taxon>Euheterodonta</taxon>
        <taxon>Imparidentia</taxon>
        <taxon>Neoheterodontei</taxon>
        <taxon>Myida</taxon>
        <taxon>Dreissenoidea</taxon>
        <taxon>Dreissenidae</taxon>
        <taxon>Dreissena</taxon>
    </lineage>
</organism>
<name>A0A9D4M4R9_DREPO</name>
<reference evidence="1" key="2">
    <citation type="submission" date="2020-11" db="EMBL/GenBank/DDBJ databases">
        <authorList>
            <person name="McCartney M.A."/>
            <person name="Auch B."/>
            <person name="Kono T."/>
            <person name="Mallez S."/>
            <person name="Becker A."/>
            <person name="Gohl D.M."/>
            <person name="Silverstein K.A.T."/>
            <person name="Koren S."/>
            <person name="Bechman K.B."/>
            <person name="Herman A."/>
            <person name="Abrahante J.E."/>
            <person name="Garbe J."/>
        </authorList>
    </citation>
    <scope>NUCLEOTIDE SEQUENCE</scope>
    <source>
        <strain evidence="1">Duluth1</strain>
        <tissue evidence="1">Whole animal</tissue>
    </source>
</reference>
<evidence type="ECO:0000313" key="2">
    <source>
        <dbReference type="Proteomes" id="UP000828390"/>
    </source>
</evidence>
<dbReference type="AlphaFoldDB" id="A0A9D4M4R9"/>
<keyword evidence="2" id="KW-1185">Reference proteome</keyword>
<protein>
    <submittedName>
        <fullName evidence="1">Uncharacterized protein</fullName>
    </submittedName>
</protein>
<dbReference type="Proteomes" id="UP000828390">
    <property type="component" value="Unassembled WGS sequence"/>
</dbReference>
<sequence length="91" mass="10337">MVTVATLTATNNSQEFIDMNRFSSFQKLIRVTANVLRCIHYCRNGRKPAGIELTIQEMTEAETEYIGTCQMTSYPEEIQCLTDNKKVSPLV</sequence>
<reference evidence="1" key="1">
    <citation type="journal article" date="2019" name="bioRxiv">
        <title>The Genome of the Zebra Mussel, Dreissena polymorpha: A Resource for Invasive Species Research.</title>
        <authorList>
            <person name="McCartney M.A."/>
            <person name="Auch B."/>
            <person name="Kono T."/>
            <person name="Mallez S."/>
            <person name="Zhang Y."/>
            <person name="Obille A."/>
            <person name="Becker A."/>
            <person name="Abrahante J.E."/>
            <person name="Garbe J."/>
            <person name="Badalamenti J.P."/>
            <person name="Herman A."/>
            <person name="Mangelson H."/>
            <person name="Liachko I."/>
            <person name="Sullivan S."/>
            <person name="Sone E.D."/>
            <person name="Koren S."/>
            <person name="Silverstein K.A.T."/>
            <person name="Beckman K.B."/>
            <person name="Gohl D.M."/>
        </authorList>
    </citation>
    <scope>NUCLEOTIDE SEQUENCE</scope>
    <source>
        <strain evidence="1">Duluth1</strain>
        <tissue evidence="1">Whole animal</tissue>
    </source>
</reference>
<gene>
    <name evidence="1" type="ORF">DPMN_031505</name>
</gene>
<evidence type="ECO:0000313" key="1">
    <source>
        <dbReference type="EMBL" id="KAH3868361.1"/>
    </source>
</evidence>